<dbReference type="EMBL" id="VTOW01000001">
    <property type="protein sequence ID" value="NKE70137.1"/>
    <property type="molecule type" value="Genomic_DNA"/>
</dbReference>
<proteinExistence type="predicted"/>
<name>A0A7X6DMU2_9BACT</name>
<dbReference type="InterPro" id="IPR028082">
    <property type="entry name" value="Peripla_BP_I"/>
</dbReference>
<dbReference type="PANTHER" id="PTHR35271">
    <property type="entry name" value="ABC TRANSPORTER, SUBSTRATE-BINDING LIPOPROTEIN-RELATED"/>
    <property type="match status" value="1"/>
</dbReference>
<sequence>MSEPARYPFPSHASFYKRGHVRTKVVSILIIIVALVSLQWRSAEGSERPIAILVGADIAPYQSAAKGAREALSGHRTLTYLLDESPDRMLHTMEKVSLVSPRAVIAIGSQAILALKANPIDAPVVFCLVIDHEDGLEVPQSWGISMHPLPREAYDRIRQVFPRSRIAIPYNPERTGALVEALVAHFRDTSIQLVPMIIRKPSEIAPVLRTMRSQFDALWLLPDGSFIDSLSARAIIEYSIDERLPILGFSEALTKNGAVLSVAGNYEDMGRQAAETARRVISGERPLRIQPPRQLDTFINVRVARILNLPVGGTFLAFADRIYPTDPDLRMP</sequence>
<dbReference type="Pfam" id="PF04392">
    <property type="entry name" value="ABC_sub_bind"/>
    <property type="match status" value="1"/>
</dbReference>
<protein>
    <recommendedName>
        <fullName evidence="3">ABC transporter substrate-binding protein</fullName>
    </recommendedName>
</protein>
<dbReference type="Gene3D" id="3.40.50.2300">
    <property type="match status" value="2"/>
</dbReference>
<evidence type="ECO:0000313" key="2">
    <source>
        <dbReference type="Proteomes" id="UP000534783"/>
    </source>
</evidence>
<dbReference type="AlphaFoldDB" id="A0A7X6DMU2"/>
<dbReference type="InterPro" id="IPR007487">
    <property type="entry name" value="ABC_transpt-TYRBP-like"/>
</dbReference>
<comment type="caution">
    <text evidence="1">The sequence shown here is derived from an EMBL/GenBank/DDBJ whole genome shotgun (WGS) entry which is preliminary data.</text>
</comment>
<keyword evidence="2" id="KW-1185">Reference proteome</keyword>
<evidence type="ECO:0000313" key="1">
    <source>
        <dbReference type="EMBL" id="NKE70137.1"/>
    </source>
</evidence>
<gene>
    <name evidence="1" type="ORF">MNODULE_05195</name>
</gene>
<organism evidence="1 2">
    <name type="scientific">Candidatus Manganitrophus noduliformans</name>
    <dbReference type="NCBI Taxonomy" id="2606439"/>
    <lineage>
        <taxon>Bacteria</taxon>
        <taxon>Pseudomonadati</taxon>
        <taxon>Nitrospirota</taxon>
        <taxon>Nitrospiria</taxon>
        <taxon>Candidatus Troglogloeales</taxon>
        <taxon>Candidatus Manganitrophaceae</taxon>
        <taxon>Candidatus Manganitrophus</taxon>
    </lineage>
</organism>
<evidence type="ECO:0008006" key="3">
    <source>
        <dbReference type="Google" id="ProtNLM"/>
    </source>
</evidence>
<accession>A0A7X6DMU2</accession>
<dbReference type="PANTHER" id="PTHR35271:SF1">
    <property type="entry name" value="ABC TRANSPORTER, SUBSTRATE-BINDING LIPOPROTEIN"/>
    <property type="match status" value="1"/>
</dbReference>
<dbReference type="SUPFAM" id="SSF53822">
    <property type="entry name" value="Periplasmic binding protein-like I"/>
    <property type="match status" value="1"/>
</dbReference>
<reference evidence="1 2" key="1">
    <citation type="journal article" date="2020" name="Nature">
        <title>Bacterial chemolithoautotrophy via manganese oxidation.</title>
        <authorList>
            <person name="Yu H."/>
            <person name="Leadbetter J.R."/>
        </authorList>
    </citation>
    <scope>NUCLEOTIDE SEQUENCE [LARGE SCALE GENOMIC DNA]</scope>
    <source>
        <strain evidence="1 2">Mn-1</strain>
    </source>
</reference>
<dbReference type="Proteomes" id="UP000534783">
    <property type="component" value="Unassembled WGS sequence"/>
</dbReference>